<sequence>MKECAAEAARVARGVGADQLSMPTPCTEFDLRALVNHWVLHSSYGLECRALRRSIPEELRDRDFTTDPEWAEAYAAQLDRAVHAWTDPGVWEGEIDLSGTSTPAPVVATMLLPELALHGWDVAVATGQKFRMSAASAATLQQIIDSGAQRYRAYDMFAQAVAWTDGTDPFLRVVAASGRNPHWASSIRT</sequence>
<protein>
    <submittedName>
        <fullName evidence="2">TIGR03086 family protein</fullName>
    </submittedName>
</protein>
<dbReference type="Proteomes" id="UP000266677">
    <property type="component" value="Unassembled WGS sequence"/>
</dbReference>
<dbReference type="InterPro" id="IPR034660">
    <property type="entry name" value="DinB/YfiT-like"/>
</dbReference>
<organism evidence="2 3">
    <name type="scientific">Nocardia panacis</name>
    <dbReference type="NCBI Taxonomy" id="2340916"/>
    <lineage>
        <taxon>Bacteria</taxon>
        <taxon>Bacillati</taxon>
        <taxon>Actinomycetota</taxon>
        <taxon>Actinomycetes</taxon>
        <taxon>Mycobacteriales</taxon>
        <taxon>Nocardiaceae</taxon>
        <taxon>Nocardia</taxon>
    </lineage>
</organism>
<proteinExistence type="predicted"/>
<dbReference type="Pfam" id="PF11716">
    <property type="entry name" value="MDMPI_N"/>
    <property type="match status" value="1"/>
</dbReference>
<evidence type="ECO:0000259" key="1">
    <source>
        <dbReference type="Pfam" id="PF11716"/>
    </source>
</evidence>
<dbReference type="InterPro" id="IPR024344">
    <property type="entry name" value="MDMPI_metal-binding"/>
</dbReference>
<keyword evidence="3" id="KW-1185">Reference proteome</keyword>
<dbReference type="InterPro" id="IPR017520">
    <property type="entry name" value="CHP03086"/>
</dbReference>
<dbReference type="SUPFAM" id="SSF109854">
    <property type="entry name" value="DinB/YfiT-like putative metalloenzymes"/>
    <property type="match status" value="1"/>
</dbReference>
<dbReference type="EMBL" id="QZFU01000041">
    <property type="protein sequence ID" value="RJO70167.1"/>
    <property type="molecule type" value="Genomic_DNA"/>
</dbReference>
<evidence type="ECO:0000313" key="3">
    <source>
        <dbReference type="Proteomes" id="UP000266677"/>
    </source>
</evidence>
<dbReference type="OrthoDB" id="5185819at2"/>
<dbReference type="GO" id="GO:0046872">
    <property type="term" value="F:metal ion binding"/>
    <property type="evidence" value="ECO:0007669"/>
    <property type="project" value="InterPro"/>
</dbReference>
<reference evidence="2 3" key="1">
    <citation type="submission" date="2018-09" db="EMBL/GenBank/DDBJ databases">
        <title>YIM PH21274 draft genome.</title>
        <authorList>
            <person name="Miao C."/>
        </authorList>
    </citation>
    <scope>NUCLEOTIDE SEQUENCE [LARGE SCALE GENOMIC DNA]</scope>
    <source>
        <strain evidence="2 3">YIM PH 21724</strain>
    </source>
</reference>
<comment type="caution">
    <text evidence="2">The sequence shown here is derived from an EMBL/GenBank/DDBJ whole genome shotgun (WGS) entry which is preliminary data.</text>
</comment>
<name>A0A3A4K1Y4_9NOCA</name>
<gene>
    <name evidence="2" type="ORF">D5S18_29520</name>
</gene>
<accession>A0A3A4K1Y4</accession>
<feature type="domain" description="Mycothiol-dependent maleylpyruvate isomerase metal-binding" evidence="1">
    <location>
        <begin position="3"/>
        <end position="123"/>
    </location>
</feature>
<dbReference type="AlphaFoldDB" id="A0A3A4K1Y4"/>
<dbReference type="NCBIfam" id="TIGR03086">
    <property type="entry name" value="TIGR03086 family metal-binding protein"/>
    <property type="match status" value="1"/>
</dbReference>
<evidence type="ECO:0000313" key="2">
    <source>
        <dbReference type="EMBL" id="RJO70167.1"/>
    </source>
</evidence>